<evidence type="ECO:0000313" key="2">
    <source>
        <dbReference type="EMBL" id="QKI88243.1"/>
    </source>
</evidence>
<protein>
    <submittedName>
        <fullName evidence="2">Thioredoxin domain-containing protein</fullName>
    </submittedName>
</protein>
<dbReference type="Proteomes" id="UP000504724">
    <property type="component" value="Chromosome"/>
</dbReference>
<dbReference type="InterPro" id="IPR024705">
    <property type="entry name" value="Ssp411"/>
</dbReference>
<dbReference type="PANTHER" id="PTHR42899">
    <property type="entry name" value="SPERMATOGENESIS-ASSOCIATED PROTEIN 20"/>
    <property type="match status" value="1"/>
</dbReference>
<gene>
    <name evidence="2" type="ORF">HQN79_00955</name>
</gene>
<dbReference type="GO" id="GO:0005975">
    <property type="term" value="P:carbohydrate metabolic process"/>
    <property type="evidence" value="ECO:0007669"/>
    <property type="project" value="InterPro"/>
</dbReference>
<dbReference type="Gene3D" id="3.40.30.10">
    <property type="entry name" value="Glutaredoxin"/>
    <property type="match status" value="1"/>
</dbReference>
<accession>A0A7D4SRA5</accession>
<evidence type="ECO:0000313" key="3">
    <source>
        <dbReference type="Proteomes" id="UP000504724"/>
    </source>
</evidence>
<dbReference type="InterPro" id="IPR008928">
    <property type="entry name" value="6-hairpin_glycosidase_sf"/>
</dbReference>
<dbReference type="SUPFAM" id="SSF48208">
    <property type="entry name" value="Six-hairpin glycosidases"/>
    <property type="match status" value="1"/>
</dbReference>
<dbReference type="RefSeq" id="WP_173283839.1">
    <property type="nucleotide sequence ID" value="NZ_CP054020.1"/>
</dbReference>
<sequence>MRQAISRKTNRRIQRIVKSLKSPFKNARSITAGVFAFSALLFLPPCPAQQAASPLAQHPSLYLAMHANDPVNWMLWQKNALQLAQRNNKLILLSSGYFSCHWCHVMQQEVYQNPSSAQLLNDRFISIKVDRELNPQLDSQMLEFARKYHGSAGWPQHLILTPDGLPITAFTYLPNAKLQKLLTTVDKLWKEYPDKIHKLAKSAIPDRNQTVTEWNPLRFQKALYQQLRERMDEFSGGLNGSNKFPKSPLLLALIQEKSLPEPIEDWLLLSLQKMAGEHLFDHLYGGFFRYTIDPEWQIPHFEKMLYDNAQLLQLYLLADLRWPNHGFAATAEATLRYLRETLYSPRLKLYLGSQSAIDSKGHEGGGYLFSKRQLAAILPENALRQVQTEWFAFPEPFASGYLIKPTSHNWEAIRNRLLQKRPKPDMPIDSKAITGWNALLLKALLTAEIWRSQQTNLDATPHLAKSPEYAQELATELLALSRRQQIPRALTDPETSQGLEGEATLSDLSFLWDALKAWKKRQRMDLGLSNLERQVKKFKTSDGWEPSHQLRLYPQSYYVFKDDAIPGGSVKLGCDFIDIKIDRTDFYQNPMHYASYLLLDKYR</sequence>
<dbReference type="Pfam" id="PF03190">
    <property type="entry name" value="Thioredox_DsbH"/>
    <property type="match status" value="1"/>
</dbReference>
<keyword evidence="3" id="KW-1185">Reference proteome</keyword>
<name>A0A7D4SRA5_9GAMM</name>
<dbReference type="InterPro" id="IPR004879">
    <property type="entry name" value="Ssp411-like_TRX"/>
</dbReference>
<dbReference type="EMBL" id="CP054020">
    <property type="protein sequence ID" value="QKI88243.1"/>
    <property type="molecule type" value="Genomic_DNA"/>
</dbReference>
<proteinExistence type="predicted"/>
<dbReference type="InterPro" id="IPR036249">
    <property type="entry name" value="Thioredoxin-like_sf"/>
</dbReference>
<evidence type="ECO:0000259" key="1">
    <source>
        <dbReference type="Pfam" id="PF03190"/>
    </source>
</evidence>
<dbReference type="SUPFAM" id="SSF52833">
    <property type="entry name" value="Thioredoxin-like"/>
    <property type="match status" value="1"/>
</dbReference>
<dbReference type="KEGG" id="txa:HQN79_00955"/>
<dbReference type="PANTHER" id="PTHR42899:SF1">
    <property type="entry name" value="SPERMATOGENESIS-ASSOCIATED PROTEIN 20"/>
    <property type="match status" value="1"/>
</dbReference>
<reference evidence="2 3" key="1">
    <citation type="submission" date="2020-05" db="EMBL/GenBank/DDBJ databases">
        <title>Thiomicrorhabdus sediminis sp.nov. and Thiomicrorhabdus xiamenensis sp.nov., novel sulfur-oxidizing bacteria isolated from coastal sediment.</title>
        <authorList>
            <person name="Liu X."/>
        </authorList>
    </citation>
    <scope>NUCLEOTIDE SEQUENCE [LARGE SCALE GENOMIC DNA]</scope>
    <source>
        <strain evidence="2 3">G2</strain>
    </source>
</reference>
<feature type="domain" description="Spermatogenesis-associated protein 20-like TRX" evidence="1">
    <location>
        <begin position="55"/>
        <end position="202"/>
    </location>
</feature>
<organism evidence="2 3">
    <name type="scientific">Thiomicrorhabdus xiamenensis</name>
    <dbReference type="NCBI Taxonomy" id="2739063"/>
    <lineage>
        <taxon>Bacteria</taxon>
        <taxon>Pseudomonadati</taxon>
        <taxon>Pseudomonadota</taxon>
        <taxon>Gammaproteobacteria</taxon>
        <taxon>Thiotrichales</taxon>
        <taxon>Piscirickettsiaceae</taxon>
        <taxon>Thiomicrorhabdus</taxon>
    </lineage>
</organism>
<dbReference type="AlphaFoldDB" id="A0A7D4SRA5"/>